<evidence type="ECO:0000256" key="5">
    <source>
        <dbReference type="ARBA" id="ARBA00023136"/>
    </source>
</evidence>
<evidence type="ECO:0000256" key="1">
    <source>
        <dbReference type="ARBA" id="ARBA00004635"/>
    </source>
</evidence>
<proteinExistence type="inferred from homology"/>
<dbReference type="Pfam" id="PF25198">
    <property type="entry name" value="Spore_GerAC_N"/>
    <property type="match status" value="1"/>
</dbReference>
<dbReference type="PANTHER" id="PTHR35789:SF1">
    <property type="entry name" value="SPORE GERMINATION PROTEIN B3"/>
    <property type="match status" value="1"/>
</dbReference>
<sequence>MRKIFCFLPALIFLTGCWDQTMLNQTKLITAGGFDYTKDGKVLTTAAVPQSVATDAGKGNIVNQIFSASGYTARQSRLRLDRKVAERLDASKNQIILFGEDAAKKDLYQILDVFYRDPKSALNAKLAVAKGKASDVISTQFEEPKMSTGVGEYLRDSIRSAEESATVPKENIQTICPIMFDPGQDFALPYLEPMKKTVRIRGVALFHEHQMVGTISEPLSVIYTMLTGEKHTIAMNTTKKIFNNKKPELMNYVTIKIKNNNRSFNVDVSPEGKISAKIKLKMKVVVTEYPSDNLTTPAEVKIIEKKISKKMTEDAQKVIKKLQEMNSDPYGIGRHVMAYHYPVWEKLNWKKEYPKVDFTASIDVDVIGHGIIE</sequence>
<name>A0A1B1Z3I0_9BACL</name>
<dbReference type="InterPro" id="IPR008844">
    <property type="entry name" value="Spore_GerAC-like"/>
</dbReference>
<evidence type="ECO:0000256" key="7">
    <source>
        <dbReference type="ARBA" id="ARBA00023288"/>
    </source>
</evidence>
<dbReference type="Pfam" id="PF05504">
    <property type="entry name" value="Spore_GerAC"/>
    <property type="match status" value="1"/>
</dbReference>
<comment type="subcellular location">
    <subcellularLocation>
        <location evidence="1">Membrane</location>
        <topology evidence="1">Lipid-anchor</topology>
    </subcellularLocation>
</comment>
<dbReference type="AlphaFoldDB" id="A0A1B1Z3I0"/>
<dbReference type="GO" id="GO:0016020">
    <property type="term" value="C:membrane"/>
    <property type="evidence" value="ECO:0007669"/>
    <property type="project" value="UniProtKB-SubCell"/>
</dbReference>
<gene>
    <name evidence="10" type="ORF">ABE41_008210</name>
</gene>
<evidence type="ECO:0000259" key="8">
    <source>
        <dbReference type="Pfam" id="PF05504"/>
    </source>
</evidence>
<dbReference type="Proteomes" id="UP000077412">
    <property type="component" value="Chromosome"/>
</dbReference>
<comment type="similarity">
    <text evidence="2">Belongs to the GerABKC lipoprotein family.</text>
</comment>
<reference evidence="10 11" key="1">
    <citation type="submission" date="2016-08" db="EMBL/GenBank/DDBJ databases">
        <title>Complete genome sequence of Fictibacillus arsenicus G25-54, a strain with toxicity to nematodes and a potential arsenic-resistance activity.</title>
        <authorList>
            <person name="Zheng Z."/>
        </authorList>
    </citation>
    <scope>NUCLEOTIDE SEQUENCE [LARGE SCALE GENOMIC DNA]</scope>
    <source>
        <strain evidence="10 11">G25-54</strain>
    </source>
</reference>
<evidence type="ECO:0000256" key="4">
    <source>
        <dbReference type="ARBA" id="ARBA00022729"/>
    </source>
</evidence>
<evidence type="ECO:0000256" key="2">
    <source>
        <dbReference type="ARBA" id="ARBA00007886"/>
    </source>
</evidence>
<dbReference type="InterPro" id="IPR046953">
    <property type="entry name" value="Spore_GerAC-like_C"/>
</dbReference>
<evidence type="ECO:0000259" key="9">
    <source>
        <dbReference type="Pfam" id="PF25198"/>
    </source>
</evidence>
<keyword evidence="11" id="KW-1185">Reference proteome</keyword>
<dbReference type="OrthoDB" id="2370124at2"/>
<dbReference type="InterPro" id="IPR038501">
    <property type="entry name" value="Spore_GerAC_C_sf"/>
</dbReference>
<evidence type="ECO:0000256" key="6">
    <source>
        <dbReference type="ARBA" id="ARBA00023139"/>
    </source>
</evidence>
<organism evidence="10 11">
    <name type="scientific">Fictibacillus arsenicus</name>
    <dbReference type="NCBI Taxonomy" id="255247"/>
    <lineage>
        <taxon>Bacteria</taxon>
        <taxon>Bacillati</taxon>
        <taxon>Bacillota</taxon>
        <taxon>Bacilli</taxon>
        <taxon>Bacillales</taxon>
        <taxon>Fictibacillaceae</taxon>
        <taxon>Fictibacillus</taxon>
    </lineage>
</organism>
<dbReference type="PROSITE" id="PS51257">
    <property type="entry name" value="PROKAR_LIPOPROTEIN"/>
    <property type="match status" value="1"/>
</dbReference>
<dbReference type="Gene3D" id="3.30.300.210">
    <property type="entry name" value="Nutrient germinant receptor protein C, domain 3"/>
    <property type="match status" value="1"/>
</dbReference>
<dbReference type="InterPro" id="IPR057336">
    <property type="entry name" value="GerAC_N"/>
</dbReference>
<evidence type="ECO:0000313" key="10">
    <source>
        <dbReference type="EMBL" id="ANX11988.1"/>
    </source>
</evidence>
<dbReference type="GO" id="GO:0009847">
    <property type="term" value="P:spore germination"/>
    <property type="evidence" value="ECO:0007669"/>
    <property type="project" value="InterPro"/>
</dbReference>
<keyword evidence="6" id="KW-0564">Palmitate</keyword>
<feature type="domain" description="Spore germination protein N-terminal" evidence="9">
    <location>
        <begin position="19"/>
        <end position="192"/>
    </location>
</feature>
<keyword evidence="3" id="KW-0309">Germination</keyword>
<dbReference type="EMBL" id="CP016761">
    <property type="protein sequence ID" value="ANX11988.1"/>
    <property type="molecule type" value="Genomic_DNA"/>
</dbReference>
<evidence type="ECO:0000256" key="3">
    <source>
        <dbReference type="ARBA" id="ARBA00022544"/>
    </source>
</evidence>
<keyword evidence="5" id="KW-0472">Membrane</keyword>
<accession>A0A1B1Z3I0</accession>
<keyword evidence="7" id="KW-0449">Lipoprotein</keyword>
<feature type="domain" description="Spore germination GerAC-like C-terminal" evidence="8">
    <location>
        <begin position="202"/>
        <end position="370"/>
    </location>
</feature>
<protein>
    <submittedName>
        <fullName evidence="10">Uncharacterized protein</fullName>
    </submittedName>
</protein>
<dbReference type="NCBIfam" id="TIGR02887">
    <property type="entry name" value="spore_ger_x_C"/>
    <property type="match status" value="1"/>
</dbReference>
<dbReference type="PANTHER" id="PTHR35789">
    <property type="entry name" value="SPORE GERMINATION PROTEIN B3"/>
    <property type="match status" value="1"/>
</dbReference>
<dbReference type="KEGG" id="far:ABE41_008210"/>
<keyword evidence="4" id="KW-0732">Signal</keyword>
<dbReference type="RefSeq" id="WP_066288654.1">
    <property type="nucleotide sequence ID" value="NZ_CP016761.1"/>
</dbReference>
<evidence type="ECO:0000313" key="11">
    <source>
        <dbReference type="Proteomes" id="UP000077412"/>
    </source>
</evidence>
<dbReference type="STRING" id="255247.ABE41_008210"/>